<protein>
    <submittedName>
        <fullName evidence="2">Uncharacterized protein</fullName>
    </submittedName>
</protein>
<proteinExistence type="predicted"/>
<dbReference type="Proteomes" id="UP000663844">
    <property type="component" value="Unassembled WGS sequence"/>
</dbReference>
<evidence type="ECO:0000313" key="2">
    <source>
        <dbReference type="EMBL" id="CAF3943279.1"/>
    </source>
</evidence>
<evidence type="ECO:0000313" key="3">
    <source>
        <dbReference type="Proteomes" id="UP000663844"/>
    </source>
</evidence>
<organism evidence="2 3">
    <name type="scientific">Adineta steineri</name>
    <dbReference type="NCBI Taxonomy" id="433720"/>
    <lineage>
        <taxon>Eukaryota</taxon>
        <taxon>Metazoa</taxon>
        <taxon>Spiralia</taxon>
        <taxon>Gnathifera</taxon>
        <taxon>Rotifera</taxon>
        <taxon>Eurotatoria</taxon>
        <taxon>Bdelloidea</taxon>
        <taxon>Adinetida</taxon>
        <taxon>Adinetidae</taxon>
        <taxon>Adineta</taxon>
    </lineage>
</organism>
<feature type="compositionally biased region" description="Polar residues" evidence="1">
    <location>
        <begin position="18"/>
        <end position="33"/>
    </location>
</feature>
<evidence type="ECO:0000256" key="1">
    <source>
        <dbReference type="SAM" id="MobiDB-lite"/>
    </source>
</evidence>
<comment type="caution">
    <text evidence="2">The sequence shown here is derived from an EMBL/GenBank/DDBJ whole genome shotgun (WGS) entry which is preliminary data.</text>
</comment>
<accession>A0A819KEM2</accession>
<dbReference type="AlphaFoldDB" id="A0A819KEM2"/>
<feature type="region of interest" description="Disordered" evidence="1">
    <location>
        <begin position="95"/>
        <end position="138"/>
    </location>
</feature>
<dbReference type="EMBL" id="CAJOAZ010002594">
    <property type="protein sequence ID" value="CAF3943279.1"/>
    <property type="molecule type" value="Genomic_DNA"/>
</dbReference>
<name>A0A819KEM2_9BILA</name>
<sequence length="138" mass="15450">MAKSQRTSVHDDSMPLGLSNNGSNHISTINDFENMNDDDDSHVQQLQPPHHPQHQHQHKPTVPIVDGDYYDTSNSLLDPQMAAYRAIMSRMVPFANNVNGNNSPKRLVKQEPYHNQDDDSSHGDESNSSSPLNDHLSP</sequence>
<gene>
    <name evidence="2" type="ORF">OXD698_LOCUS26249</name>
</gene>
<reference evidence="2" key="1">
    <citation type="submission" date="2021-02" db="EMBL/GenBank/DDBJ databases">
        <authorList>
            <person name="Nowell W R."/>
        </authorList>
    </citation>
    <scope>NUCLEOTIDE SEQUENCE</scope>
</reference>
<feature type="region of interest" description="Disordered" evidence="1">
    <location>
        <begin position="1"/>
        <end position="73"/>
    </location>
</feature>
<feature type="compositionally biased region" description="Basic and acidic residues" evidence="1">
    <location>
        <begin position="108"/>
        <end position="125"/>
    </location>
</feature>